<evidence type="ECO:0000313" key="4">
    <source>
        <dbReference type="EMBL" id="QDF70878.1"/>
    </source>
</evidence>
<dbReference type="Proteomes" id="UP000180113">
    <property type="component" value="Unassembled WGS sequence"/>
</dbReference>
<feature type="domain" description="STAS" evidence="1">
    <location>
        <begin position="39"/>
        <end position="103"/>
    </location>
</feature>
<evidence type="ECO:0000313" key="2">
    <source>
        <dbReference type="EMBL" id="OHT48087.1"/>
    </source>
</evidence>
<reference evidence="3 5" key="2">
    <citation type="submission" date="2016-10" db="EMBL/GenBank/DDBJ databases">
        <title>Evaluation of Human, Veterinary and Environmental Mycobacterium chelonae Isolates by Core Genome Phylogenomic Analysis, Targeted Gene Comparison, and Anti-microbial Susceptibility Patterns: A Tale of Mistaken Identities.</title>
        <authorList>
            <person name="Fogelson S.B."/>
            <person name="Camus A.C."/>
            <person name="Lorenz W."/>
            <person name="Vasireddy R."/>
            <person name="Vasireddy S."/>
            <person name="Smith T."/>
            <person name="Brown-Elliott B.A."/>
            <person name="Wallace R.J.Jr."/>
            <person name="Hasan N.A."/>
            <person name="Reischl U."/>
            <person name="Sanchez S."/>
        </authorList>
    </citation>
    <scope>NUCLEOTIDE SEQUENCE [LARGE SCALE GENOMIC DNA]</scope>
    <source>
        <strain evidence="3 5">15515</strain>
    </source>
</reference>
<reference evidence="4 7" key="3">
    <citation type="submission" date="2019-06" db="EMBL/GenBank/DDBJ databases">
        <title>Whole geneome sequnce of Mycobacteroides chelonae M77 isolated from bovine milk from Meghalaya, India.</title>
        <authorList>
            <person name="Vise E."/>
            <person name="Das S."/>
            <person name="Garg A."/>
            <person name="Ghatak S."/>
            <person name="Shakuntala I."/>
            <person name="Milton A.A.P."/>
            <person name="Karam A."/>
            <person name="Sanjukta R."/>
            <person name="Puro K."/>
            <person name="Sen A."/>
        </authorList>
    </citation>
    <scope>NUCLEOTIDE SEQUENCE [LARGE SCALE GENOMIC DNA]</scope>
    <source>
        <strain evidence="4 7">M77</strain>
    </source>
</reference>
<dbReference type="Pfam" id="PF01740">
    <property type="entry name" value="STAS"/>
    <property type="match status" value="1"/>
</dbReference>
<reference evidence="2 6" key="1">
    <citation type="submission" date="2016-10" db="EMBL/GenBank/DDBJ databases">
        <title>Evaluation of Human, Animal and Environmental Mycobacterium chelonae Isolates by Core Genome Phylogenomic Analysis, Targeted Gene Comparison, and Anti-microbial Susceptibility Patterns: A Tale of Mistaken Identities.</title>
        <authorList>
            <person name="Fogelson S.B."/>
            <person name="Camus A.C."/>
            <person name="Lorenz W."/>
            <person name="Vasireddy R."/>
            <person name="Vasireddy S."/>
            <person name="Smith T."/>
            <person name="Brown-Elliott B.A."/>
            <person name="Wallace R.J.Jr."/>
            <person name="Hasan N.A."/>
            <person name="Reischl U."/>
            <person name="Sanchez S."/>
        </authorList>
    </citation>
    <scope>NUCLEOTIDE SEQUENCE [LARGE SCALE GENOMIC DNA]</scope>
    <source>
        <strain evidence="2 6">42895</strain>
    </source>
</reference>
<accession>A0A1S1M059</accession>
<evidence type="ECO:0000259" key="1">
    <source>
        <dbReference type="PROSITE" id="PS50801"/>
    </source>
</evidence>
<organism evidence="3 5">
    <name type="scientific">Mycobacteroides chelonae</name>
    <name type="common">Mycobacterium chelonae</name>
    <dbReference type="NCBI Taxonomy" id="1774"/>
    <lineage>
        <taxon>Bacteria</taxon>
        <taxon>Bacillati</taxon>
        <taxon>Actinomycetota</taxon>
        <taxon>Actinomycetes</taxon>
        <taxon>Mycobacteriales</taxon>
        <taxon>Mycobacteriaceae</taxon>
        <taxon>Mycobacteroides</taxon>
    </lineage>
</organism>
<proteinExistence type="predicted"/>
<dbReference type="CDD" id="cd07043">
    <property type="entry name" value="STAS_anti-anti-sigma_factors"/>
    <property type="match status" value="1"/>
</dbReference>
<dbReference type="InterPro" id="IPR002645">
    <property type="entry name" value="STAS_dom"/>
</dbReference>
<dbReference type="EMBL" id="MLHW01000019">
    <property type="protein sequence ID" value="OHT48087.1"/>
    <property type="molecule type" value="Genomic_DNA"/>
</dbReference>
<dbReference type="InterPro" id="IPR036513">
    <property type="entry name" value="STAS_dom_sf"/>
</dbReference>
<evidence type="ECO:0000313" key="5">
    <source>
        <dbReference type="Proteomes" id="UP000180043"/>
    </source>
</evidence>
<dbReference type="SUPFAM" id="SSF52091">
    <property type="entry name" value="SpoIIaa-like"/>
    <property type="match status" value="1"/>
</dbReference>
<dbReference type="Proteomes" id="UP000180043">
    <property type="component" value="Unassembled WGS sequence"/>
</dbReference>
<evidence type="ECO:0000313" key="7">
    <source>
        <dbReference type="Proteomes" id="UP000317728"/>
    </source>
</evidence>
<name>A0A1S1M059_MYCCH</name>
<protein>
    <submittedName>
        <fullName evidence="4">STAS domain-containing protein</fullName>
    </submittedName>
</protein>
<dbReference type="EMBL" id="CP041150">
    <property type="protein sequence ID" value="QDF70878.1"/>
    <property type="molecule type" value="Genomic_DNA"/>
</dbReference>
<dbReference type="EMBL" id="MLIQ01000006">
    <property type="protein sequence ID" value="OHU60832.1"/>
    <property type="molecule type" value="Genomic_DNA"/>
</dbReference>
<sequence>MSIIDQNANRFAARSKTGVISLFSSTDDTARFTAHWHRPSAILVSATGEIDAVNARHLAEYATRYLDGHRALVLDLEGLRFFGTDGLVALDDIRRHCAMQGIEWSVIPGRSVMKLLEISGDSDTFPLSDSVPDVWNKLAL</sequence>
<gene>
    <name evidence="2" type="ORF">BKG62_20720</name>
    <name evidence="3" type="ORF">BKG82_01730</name>
    <name evidence="4" type="ORF">FJK96_12445</name>
</gene>
<dbReference type="Proteomes" id="UP000317728">
    <property type="component" value="Chromosome"/>
</dbReference>
<evidence type="ECO:0000313" key="6">
    <source>
        <dbReference type="Proteomes" id="UP000180113"/>
    </source>
</evidence>
<dbReference type="AlphaFoldDB" id="A0A1S1M059"/>
<dbReference type="Gene3D" id="3.30.750.24">
    <property type="entry name" value="STAS domain"/>
    <property type="match status" value="1"/>
</dbReference>
<dbReference type="RefSeq" id="WP_057966372.1">
    <property type="nucleotide sequence ID" value="NZ_BSAK01000015.1"/>
</dbReference>
<dbReference type="PROSITE" id="PS50801">
    <property type="entry name" value="STAS"/>
    <property type="match status" value="1"/>
</dbReference>
<evidence type="ECO:0000313" key="3">
    <source>
        <dbReference type="EMBL" id="OHU60832.1"/>
    </source>
</evidence>